<keyword evidence="1" id="KW-0132">Cell division</keyword>
<evidence type="ECO:0000256" key="5">
    <source>
        <dbReference type="SAM" id="MobiDB-lite"/>
    </source>
</evidence>
<dbReference type="InterPro" id="IPR048258">
    <property type="entry name" value="Cyclins_cyclin-box"/>
</dbReference>
<keyword evidence="3" id="KW-0131">Cell cycle</keyword>
<dbReference type="GO" id="GO:0051301">
    <property type="term" value="P:cell division"/>
    <property type="evidence" value="ECO:0007669"/>
    <property type="project" value="UniProtKB-KW"/>
</dbReference>
<dbReference type="Pfam" id="PF02984">
    <property type="entry name" value="Cyclin_C"/>
    <property type="match status" value="1"/>
</dbReference>
<evidence type="ECO:0000313" key="8">
    <source>
        <dbReference type="EMBL" id="JAA61667.1"/>
    </source>
</evidence>
<sequence>APHSPSRTPQSGAHYALSSALLGRLEFENLSCLSPALQRVSPSRLDRRRPRRLIPSPISKPLIGLTATTVKLAPTTLNELPASQSPAAALDADCLALMCMETPDYGQIARAPYDSAIVGDAGVMERLIALQNRYAVTCDYCARVQTEVQSFMRKTVALWMSEVCEDQGCEDSVFPTAMNLFDRYLSVAVARKSQLQLLGCVCLLLATKLRQTRALPVDVLAYFTEDSVTVQDIQACELQVLDRLKWDVASVVANDFVDHLVTMLGLADCGDTVRRHANTFIALCATEYHFMSYSPALLATSSVAAAVHGLRGHLFTTTAQDQLTSALERITHVRTVDIRRCVLEIETLMETSLAALHQQQSQAKSGSPALTPYSSSKNNALVAPSGADPDSSQLNTPTDVHDITF</sequence>
<name>L7MCW8_RHIPC</name>
<dbReference type="AlphaFoldDB" id="L7MCW8"/>
<feature type="domain" description="Cyclin-like" evidence="6">
    <location>
        <begin position="158"/>
        <end position="242"/>
    </location>
</feature>
<protein>
    <submittedName>
        <fullName evidence="8">Uncharacterized protein</fullName>
    </submittedName>
</protein>
<dbReference type="PROSITE" id="PS00292">
    <property type="entry name" value="CYCLINS"/>
    <property type="match status" value="1"/>
</dbReference>
<dbReference type="SMART" id="SM00385">
    <property type="entry name" value="CYCLIN"/>
    <property type="match status" value="2"/>
</dbReference>
<evidence type="ECO:0000259" key="6">
    <source>
        <dbReference type="SMART" id="SM00385"/>
    </source>
</evidence>
<feature type="region of interest" description="Disordered" evidence="5">
    <location>
        <begin position="364"/>
        <end position="405"/>
    </location>
</feature>
<evidence type="ECO:0000256" key="3">
    <source>
        <dbReference type="ARBA" id="ARBA00023306"/>
    </source>
</evidence>
<dbReference type="InterPro" id="IPR036915">
    <property type="entry name" value="Cyclin-like_sf"/>
</dbReference>
<accession>L7MCW8</accession>
<organism evidence="8">
    <name type="scientific">Rhipicephalus pulchellus</name>
    <name type="common">Yellow backed tick</name>
    <name type="synonym">Dermacentor pulchellus</name>
    <dbReference type="NCBI Taxonomy" id="72859"/>
    <lineage>
        <taxon>Eukaryota</taxon>
        <taxon>Metazoa</taxon>
        <taxon>Ecdysozoa</taxon>
        <taxon>Arthropoda</taxon>
        <taxon>Chelicerata</taxon>
        <taxon>Arachnida</taxon>
        <taxon>Acari</taxon>
        <taxon>Parasitiformes</taxon>
        <taxon>Ixodida</taxon>
        <taxon>Ixodoidea</taxon>
        <taxon>Ixodidae</taxon>
        <taxon>Rhipicephalinae</taxon>
        <taxon>Rhipicephalus</taxon>
        <taxon>Rhipicephalus</taxon>
    </lineage>
</organism>
<evidence type="ECO:0000256" key="4">
    <source>
        <dbReference type="RuleBase" id="RU000383"/>
    </source>
</evidence>
<dbReference type="FunFam" id="1.10.472.10:FF:000003">
    <property type="entry name" value="G1/S-specific cyclin-D2"/>
    <property type="match status" value="1"/>
</dbReference>
<feature type="domain" description="Cyclin C-terminal" evidence="7">
    <location>
        <begin position="251"/>
        <end position="374"/>
    </location>
</feature>
<dbReference type="SMART" id="SM01332">
    <property type="entry name" value="Cyclin_C"/>
    <property type="match status" value="1"/>
</dbReference>
<reference evidence="8" key="1">
    <citation type="submission" date="2012-11" db="EMBL/GenBank/DDBJ databases">
        <authorList>
            <person name="Lucero-Rivera Y.E."/>
            <person name="Tovar-Ramirez D."/>
        </authorList>
    </citation>
    <scope>NUCLEOTIDE SEQUENCE</scope>
    <source>
        <tissue evidence="8">Salivary gland</tissue>
    </source>
</reference>
<evidence type="ECO:0000256" key="2">
    <source>
        <dbReference type="ARBA" id="ARBA00023127"/>
    </source>
</evidence>
<feature type="domain" description="Cyclin-like" evidence="6">
    <location>
        <begin position="258"/>
        <end position="347"/>
    </location>
</feature>
<comment type="similarity">
    <text evidence="4">Belongs to the cyclin family.</text>
</comment>
<dbReference type="InterPro" id="IPR039361">
    <property type="entry name" value="Cyclin"/>
</dbReference>
<dbReference type="Pfam" id="PF00134">
    <property type="entry name" value="Cyclin_N"/>
    <property type="match status" value="1"/>
</dbReference>
<dbReference type="EMBL" id="GACK01003367">
    <property type="protein sequence ID" value="JAA61667.1"/>
    <property type="molecule type" value="mRNA"/>
</dbReference>
<keyword evidence="2 4" id="KW-0195">Cyclin</keyword>
<dbReference type="InterPro" id="IPR013763">
    <property type="entry name" value="Cyclin-like_dom"/>
</dbReference>
<dbReference type="InterPro" id="IPR004367">
    <property type="entry name" value="Cyclin_C-dom"/>
</dbReference>
<reference evidence="8" key="2">
    <citation type="journal article" date="2015" name="J. Proteomics">
        <title>Sexual differences in the sialomes of the zebra tick, Rhipicephalus pulchellus.</title>
        <authorList>
            <person name="Tan A.W."/>
            <person name="Francischetti I.M."/>
            <person name="Slovak M."/>
            <person name="Kini R.M."/>
            <person name="Ribeiro J.M."/>
        </authorList>
    </citation>
    <scope>NUCLEOTIDE SEQUENCE</scope>
    <source>
        <tissue evidence="8">Salivary gland</tissue>
    </source>
</reference>
<dbReference type="Gene3D" id="1.10.472.10">
    <property type="entry name" value="Cyclin-like"/>
    <property type="match status" value="2"/>
</dbReference>
<dbReference type="CDD" id="cd20516">
    <property type="entry name" value="CYCLIN_CCND_rpt2"/>
    <property type="match status" value="1"/>
</dbReference>
<dbReference type="InterPro" id="IPR006671">
    <property type="entry name" value="Cyclin_N"/>
</dbReference>
<dbReference type="SUPFAM" id="SSF47954">
    <property type="entry name" value="Cyclin-like"/>
    <property type="match status" value="2"/>
</dbReference>
<feature type="non-terminal residue" evidence="8">
    <location>
        <position position="1"/>
    </location>
</feature>
<dbReference type="PANTHER" id="PTHR10177">
    <property type="entry name" value="CYCLINS"/>
    <property type="match status" value="1"/>
</dbReference>
<proteinExistence type="evidence at transcript level"/>
<dbReference type="GO" id="GO:0000278">
    <property type="term" value="P:mitotic cell cycle"/>
    <property type="evidence" value="ECO:0007669"/>
    <property type="project" value="UniProtKB-ARBA"/>
</dbReference>
<evidence type="ECO:0000256" key="1">
    <source>
        <dbReference type="ARBA" id="ARBA00022618"/>
    </source>
</evidence>
<evidence type="ECO:0000259" key="7">
    <source>
        <dbReference type="SMART" id="SM01332"/>
    </source>
</evidence>